<dbReference type="GO" id="GO:0052621">
    <property type="term" value="F:diguanylate cyclase activity"/>
    <property type="evidence" value="ECO:0007669"/>
    <property type="project" value="UniProtKB-EC"/>
</dbReference>
<reference evidence="4 5" key="1">
    <citation type="submission" date="2008-05" db="EMBL/GenBank/DDBJ databases">
        <title>Complete sequence of chromosome of Geobacter lovleyi SZ.</title>
        <authorList>
            <consortium name="US DOE Joint Genome Institute"/>
            <person name="Lucas S."/>
            <person name="Copeland A."/>
            <person name="Lapidus A."/>
            <person name="Glavina del Rio T."/>
            <person name="Dalin E."/>
            <person name="Tice H."/>
            <person name="Bruce D."/>
            <person name="Goodwin L."/>
            <person name="Pitluck S."/>
            <person name="Chertkov O."/>
            <person name="Meincke L."/>
            <person name="Brettin T."/>
            <person name="Detter J.C."/>
            <person name="Han C."/>
            <person name="Tapia R."/>
            <person name="Kuske C.R."/>
            <person name="Schmutz J."/>
            <person name="Larimer F."/>
            <person name="Land M."/>
            <person name="Hauser L."/>
            <person name="Kyrpides N."/>
            <person name="Mikhailova N."/>
            <person name="Sung Y."/>
            <person name="Fletcher K.E."/>
            <person name="Ritalahti K.M."/>
            <person name="Loeffler F.E."/>
            <person name="Richardson P."/>
        </authorList>
    </citation>
    <scope>NUCLEOTIDE SEQUENCE [LARGE SCALE GENOMIC DNA]</scope>
    <source>
        <strain evidence="5">ATCC BAA-1151 / DSM 17278 / SZ</strain>
    </source>
</reference>
<sequence length="237" mass="26972">MATDRDLIGSLEAIEADRFQQLMADERFKDNPLLPELQQLHELYRTLSQRTERMIKEKAQLQTQLVNMNRSLDLATRIDPMTGLANRRAIMEMIEQEFSRAHRHQRPASIIMADLDYFKKVNDTHGFNTGDDVLVEVSRVLRGCLRNEDICSRWGGEEFLVLLPETQLDGALAVANKIRESVAMTEFKVNRPGIQLTISLGVCEYKPDQNIFEAISRADQALFQAKLGGRNRAIVAA</sequence>
<dbReference type="PANTHER" id="PTHR45138">
    <property type="entry name" value="REGULATORY COMPONENTS OF SENSORY TRANSDUCTION SYSTEM"/>
    <property type="match status" value="1"/>
</dbReference>
<dbReference type="PANTHER" id="PTHR45138:SF9">
    <property type="entry name" value="DIGUANYLATE CYCLASE DGCM-RELATED"/>
    <property type="match status" value="1"/>
</dbReference>
<dbReference type="eggNOG" id="COG3706">
    <property type="taxonomic scope" value="Bacteria"/>
</dbReference>
<dbReference type="InterPro" id="IPR000160">
    <property type="entry name" value="GGDEF_dom"/>
</dbReference>
<dbReference type="EMBL" id="CP001089">
    <property type="protein sequence ID" value="ACD95024.1"/>
    <property type="molecule type" value="Genomic_DNA"/>
</dbReference>
<dbReference type="GO" id="GO:0005886">
    <property type="term" value="C:plasma membrane"/>
    <property type="evidence" value="ECO:0007669"/>
    <property type="project" value="TreeGrafter"/>
</dbReference>
<dbReference type="RefSeq" id="WP_012469370.1">
    <property type="nucleotide sequence ID" value="NC_010814.1"/>
</dbReference>
<evidence type="ECO:0000256" key="2">
    <source>
        <dbReference type="ARBA" id="ARBA00034247"/>
    </source>
</evidence>
<dbReference type="STRING" id="398767.Glov_1303"/>
<dbReference type="SMART" id="SM00267">
    <property type="entry name" value="GGDEF"/>
    <property type="match status" value="1"/>
</dbReference>
<dbReference type="EC" id="2.7.7.65" evidence="1"/>
<dbReference type="InterPro" id="IPR029787">
    <property type="entry name" value="Nucleotide_cyclase"/>
</dbReference>
<organism evidence="4 5">
    <name type="scientific">Trichlorobacter lovleyi (strain ATCC BAA-1151 / DSM 17278 / SZ)</name>
    <name type="common">Geobacter lovleyi</name>
    <dbReference type="NCBI Taxonomy" id="398767"/>
    <lineage>
        <taxon>Bacteria</taxon>
        <taxon>Pseudomonadati</taxon>
        <taxon>Thermodesulfobacteriota</taxon>
        <taxon>Desulfuromonadia</taxon>
        <taxon>Geobacterales</taxon>
        <taxon>Geobacteraceae</taxon>
        <taxon>Trichlorobacter</taxon>
    </lineage>
</organism>
<dbReference type="Proteomes" id="UP000002420">
    <property type="component" value="Chromosome"/>
</dbReference>
<dbReference type="CDD" id="cd01949">
    <property type="entry name" value="GGDEF"/>
    <property type="match status" value="1"/>
</dbReference>
<dbReference type="Gene3D" id="3.30.70.270">
    <property type="match status" value="1"/>
</dbReference>
<dbReference type="PROSITE" id="PS50887">
    <property type="entry name" value="GGDEF"/>
    <property type="match status" value="1"/>
</dbReference>
<name>B3E7P2_TRIL1</name>
<evidence type="ECO:0000313" key="5">
    <source>
        <dbReference type="Proteomes" id="UP000002420"/>
    </source>
</evidence>
<dbReference type="FunFam" id="3.30.70.270:FF:000001">
    <property type="entry name" value="Diguanylate cyclase domain protein"/>
    <property type="match status" value="1"/>
</dbReference>
<accession>B3E7P2</accession>
<dbReference type="GO" id="GO:1902201">
    <property type="term" value="P:negative regulation of bacterial-type flagellum-dependent cell motility"/>
    <property type="evidence" value="ECO:0007669"/>
    <property type="project" value="TreeGrafter"/>
</dbReference>
<evidence type="ECO:0000313" key="4">
    <source>
        <dbReference type="EMBL" id="ACD95024.1"/>
    </source>
</evidence>
<dbReference type="AlphaFoldDB" id="B3E7P2"/>
<dbReference type="NCBIfam" id="TIGR00254">
    <property type="entry name" value="GGDEF"/>
    <property type="match status" value="1"/>
</dbReference>
<protein>
    <recommendedName>
        <fullName evidence="1">diguanylate cyclase</fullName>
        <ecNumber evidence="1">2.7.7.65</ecNumber>
    </recommendedName>
</protein>
<dbReference type="Pfam" id="PF00990">
    <property type="entry name" value="GGDEF"/>
    <property type="match status" value="1"/>
</dbReference>
<dbReference type="HOGENOM" id="CLU_000445_11_16_7"/>
<dbReference type="SUPFAM" id="SSF55073">
    <property type="entry name" value="Nucleotide cyclase"/>
    <property type="match status" value="1"/>
</dbReference>
<keyword evidence="5" id="KW-1185">Reference proteome</keyword>
<feature type="domain" description="GGDEF" evidence="3">
    <location>
        <begin position="106"/>
        <end position="237"/>
    </location>
</feature>
<dbReference type="InterPro" id="IPR050469">
    <property type="entry name" value="Diguanylate_Cyclase"/>
</dbReference>
<dbReference type="InterPro" id="IPR043128">
    <property type="entry name" value="Rev_trsase/Diguanyl_cyclase"/>
</dbReference>
<dbReference type="OrthoDB" id="9778432at2"/>
<dbReference type="KEGG" id="glo:Glov_1303"/>
<gene>
    <name evidence="4" type="ordered locus">Glov_1303</name>
</gene>
<evidence type="ECO:0000259" key="3">
    <source>
        <dbReference type="PROSITE" id="PS50887"/>
    </source>
</evidence>
<evidence type="ECO:0000256" key="1">
    <source>
        <dbReference type="ARBA" id="ARBA00012528"/>
    </source>
</evidence>
<dbReference type="GO" id="GO:0043709">
    <property type="term" value="P:cell adhesion involved in single-species biofilm formation"/>
    <property type="evidence" value="ECO:0007669"/>
    <property type="project" value="TreeGrafter"/>
</dbReference>
<proteinExistence type="predicted"/>
<comment type="catalytic activity">
    <reaction evidence="2">
        <text>2 GTP = 3',3'-c-di-GMP + 2 diphosphate</text>
        <dbReference type="Rhea" id="RHEA:24898"/>
        <dbReference type="ChEBI" id="CHEBI:33019"/>
        <dbReference type="ChEBI" id="CHEBI:37565"/>
        <dbReference type="ChEBI" id="CHEBI:58805"/>
        <dbReference type="EC" id="2.7.7.65"/>
    </reaction>
</comment>